<feature type="transmembrane region" description="Helical" evidence="10">
    <location>
        <begin position="46"/>
        <end position="65"/>
    </location>
</feature>
<proteinExistence type="inferred from homology"/>
<organism evidence="12 13">
    <name type="scientific">Microlunatus kandeliicorticis</name>
    <dbReference type="NCBI Taxonomy" id="1759536"/>
    <lineage>
        <taxon>Bacteria</taxon>
        <taxon>Bacillati</taxon>
        <taxon>Actinomycetota</taxon>
        <taxon>Actinomycetes</taxon>
        <taxon>Propionibacteriales</taxon>
        <taxon>Propionibacteriaceae</taxon>
        <taxon>Microlunatus</taxon>
    </lineage>
</organism>
<evidence type="ECO:0000313" key="13">
    <source>
        <dbReference type="Proteomes" id="UP000523079"/>
    </source>
</evidence>
<dbReference type="AlphaFoldDB" id="A0A7W3IVV3"/>
<protein>
    <recommendedName>
        <fullName evidence="10">Phosphate transport system permease protein PstA</fullName>
    </recommendedName>
</protein>
<sequence length="350" mass="36855">MSPRGPRYGSRTQRQLPNWFLGVTGVGSVVVGTAGALGLGGGPVACVVLALVIFVIGSSGIAIAVEGRRRGINRLATILVCTAFGIAMVPLVSVVYVVIKNGLARFDVQFFTYSLSGVIGAGGGAYHAIVGTVYITLLTAVISVPIGILCSIYLVEYGRGPLARAITFFVDVMTGIPSIVAGLFAFALFELVTQDPGYRSGLAGAVALSVLMIPVVVRSTEEVLRLVPAELREASYALGTRKWKTIVRIVLPTAIGGIVTGVTISIARVTGETAPLLLTAGFSNATNTNLFDGRMANLPEYIYFQFTNPGVPVQAGVDRAWTAALVLIMIVMLLNLLARLVARIFRPKIS</sequence>
<dbReference type="InterPro" id="IPR035906">
    <property type="entry name" value="MetI-like_sf"/>
</dbReference>
<keyword evidence="7 10" id="KW-0812">Transmembrane</keyword>
<dbReference type="GO" id="GO:0005886">
    <property type="term" value="C:plasma membrane"/>
    <property type="evidence" value="ECO:0007669"/>
    <property type="project" value="UniProtKB-SubCell"/>
</dbReference>
<evidence type="ECO:0000256" key="8">
    <source>
        <dbReference type="ARBA" id="ARBA00022989"/>
    </source>
</evidence>
<evidence type="ECO:0000256" key="10">
    <source>
        <dbReference type="RuleBase" id="RU363043"/>
    </source>
</evidence>
<dbReference type="Proteomes" id="UP000523079">
    <property type="component" value="Unassembled WGS sequence"/>
</dbReference>
<dbReference type="PROSITE" id="PS50928">
    <property type="entry name" value="ABC_TM1"/>
    <property type="match status" value="1"/>
</dbReference>
<dbReference type="GO" id="GO:0005315">
    <property type="term" value="F:phosphate transmembrane transporter activity"/>
    <property type="evidence" value="ECO:0007669"/>
    <property type="project" value="InterPro"/>
</dbReference>
<evidence type="ECO:0000256" key="9">
    <source>
        <dbReference type="ARBA" id="ARBA00023136"/>
    </source>
</evidence>
<dbReference type="CDD" id="cd06261">
    <property type="entry name" value="TM_PBP2"/>
    <property type="match status" value="1"/>
</dbReference>
<evidence type="ECO:0000256" key="4">
    <source>
        <dbReference type="ARBA" id="ARBA00022448"/>
    </source>
</evidence>
<comment type="subcellular location">
    <subcellularLocation>
        <location evidence="2 10">Cell membrane</location>
        <topology evidence="2 10">Multi-pass membrane protein</topology>
    </subcellularLocation>
</comment>
<feature type="transmembrane region" description="Helical" evidence="10">
    <location>
        <begin position="246"/>
        <end position="267"/>
    </location>
</feature>
<dbReference type="RefSeq" id="WP_220484232.1">
    <property type="nucleotide sequence ID" value="NZ_JACGWT010000007.1"/>
</dbReference>
<evidence type="ECO:0000256" key="1">
    <source>
        <dbReference type="ARBA" id="ARBA00003510"/>
    </source>
</evidence>
<feature type="transmembrane region" description="Helical" evidence="10">
    <location>
        <begin position="320"/>
        <end position="342"/>
    </location>
</feature>
<dbReference type="NCBIfam" id="TIGR00974">
    <property type="entry name" value="3a0107s02c"/>
    <property type="match status" value="1"/>
</dbReference>
<accession>A0A7W3IVV3</accession>
<keyword evidence="5 10" id="KW-1003">Cell membrane</keyword>
<evidence type="ECO:0000256" key="6">
    <source>
        <dbReference type="ARBA" id="ARBA00022592"/>
    </source>
</evidence>
<dbReference type="PANTHER" id="PTHR42922:SF1">
    <property type="entry name" value="PHOSPHATE TRANSPORT SYSTEM PERMEASE PROTEIN PSTA"/>
    <property type="match status" value="1"/>
</dbReference>
<evidence type="ECO:0000259" key="11">
    <source>
        <dbReference type="PROSITE" id="PS50928"/>
    </source>
</evidence>
<feature type="transmembrane region" description="Helical" evidence="10">
    <location>
        <begin position="77"/>
        <end position="98"/>
    </location>
</feature>
<evidence type="ECO:0000256" key="5">
    <source>
        <dbReference type="ARBA" id="ARBA00022475"/>
    </source>
</evidence>
<name>A0A7W3IVV3_9ACTN</name>
<dbReference type="GO" id="GO:0035435">
    <property type="term" value="P:phosphate ion transmembrane transport"/>
    <property type="evidence" value="ECO:0007669"/>
    <property type="project" value="InterPro"/>
</dbReference>
<dbReference type="InterPro" id="IPR000515">
    <property type="entry name" value="MetI-like"/>
</dbReference>
<dbReference type="PANTHER" id="PTHR42922">
    <property type="entry name" value="PHOSPHATE TRANSPORT SYSTEM PERMEASE PROTEIN PSTA"/>
    <property type="match status" value="1"/>
</dbReference>
<comment type="caution">
    <text evidence="12">The sequence shown here is derived from an EMBL/GenBank/DDBJ whole genome shotgun (WGS) entry which is preliminary data.</text>
</comment>
<feature type="transmembrane region" description="Helical" evidence="10">
    <location>
        <begin position="20"/>
        <end position="39"/>
    </location>
</feature>
<evidence type="ECO:0000256" key="2">
    <source>
        <dbReference type="ARBA" id="ARBA00004651"/>
    </source>
</evidence>
<feature type="transmembrane region" description="Helical" evidence="10">
    <location>
        <begin position="167"/>
        <end position="189"/>
    </location>
</feature>
<dbReference type="Gene3D" id="1.10.3720.10">
    <property type="entry name" value="MetI-like"/>
    <property type="match status" value="1"/>
</dbReference>
<dbReference type="Pfam" id="PF00528">
    <property type="entry name" value="BPD_transp_1"/>
    <property type="match status" value="1"/>
</dbReference>
<evidence type="ECO:0000313" key="12">
    <source>
        <dbReference type="EMBL" id="MBA8796202.1"/>
    </source>
</evidence>
<evidence type="ECO:0000256" key="3">
    <source>
        <dbReference type="ARBA" id="ARBA00007069"/>
    </source>
</evidence>
<dbReference type="InterPro" id="IPR051408">
    <property type="entry name" value="Phosphate_transprt_permease"/>
</dbReference>
<keyword evidence="6" id="KW-0592">Phosphate transport</keyword>
<dbReference type="EMBL" id="JACGWT010000007">
    <property type="protein sequence ID" value="MBA8796202.1"/>
    <property type="molecule type" value="Genomic_DNA"/>
</dbReference>
<comment type="similarity">
    <text evidence="3 10">Belongs to the binding-protein-dependent transport system permease family. CysTW subfamily.</text>
</comment>
<feature type="domain" description="ABC transmembrane type-1" evidence="11">
    <location>
        <begin position="129"/>
        <end position="338"/>
    </location>
</feature>
<dbReference type="InterPro" id="IPR005672">
    <property type="entry name" value="Phosphate_PstA"/>
</dbReference>
<keyword evidence="13" id="KW-1185">Reference proteome</keyword>
<feature type="transmembrane region" description="Helical" evidence="10">
    <location>
        <begin position="135"/>
        <end position="155"/>
    </location>
</feature>
<keyword evidence="9 10" id="KW-0472">Membrane</keyword>
<evidence type="ECO:0000256" key="7">
    <source>
        <dbReference type="ARBA" id="ARBA00022692"/>
    </source>
</evidence>
<feature type="transmembrane region" description="Helical" evidence="10">
    <location>
        <begin position="110"/>
        <end position="129"/>
    </location>
</feature>
<keyword evidence="4" id="KW-0813">Transport</keyword>
<comment type="function">
    <text evidence="1">Part of the binding-protein-dependent transport system for phosphate; probably responsible for the translocation of the substrate across the membrane.</text>
</comment>
<dbReference type="SUPFAM" id="SSF161098">
    <property type="entry name" value="MetI-like"/>
    <property type="match status" value="1"/>
</dbReference>
<reference evidence="12 13" key="1">
    <citation type="submission" date="2020-07" db="EMBL/GenBank/DDBJ databases">
        <title>Sequencing the genomes of 1000 actinobacteria strains.</title>
        <authorList>
            <person name="Klenk H.-P."/>
        </authorList>
    </citation>
    <scope>NUCLEOTIDE SEQUENCE [LARGE SCALE GENOMIC DNA]</scope>
    <source>
        <strain evidence="12 13">DSM 100723</strain>
    </source>
</reference>
<gene>
    <name evidence="12" type="ORF">FHX74_003855</name>
</gene>
<keyword evidence="8 10" id="KW-1133">Transmembrane helix</keyword>